<dbReference type="Gene3D" id="1.10.10.10">
    <property type="entry name" value="Winged helix-like DNA-binding domain superfamily/Winged helix DNA-binding domain"/>
    <property type="match status" value="1"/>
</dbReference>
<accession>A0ABW2XYS1</accession>
<dbReference type="PANTHER" id="PTHR33164:SF43">
    <property type="entry name" value="HTH-TYPE TRANSCRIPTIONAL REPRESSOR YETL"/>
    <property type="match status" value="1"/>
</dbReference>
<evidence type="ECO:0000259" key="2">
    <source>
        <dbReference type="PROSITE" id="PS50995"/>
    </source>
</evidence>
<feature type="domain" description="HTH marR-type" evidence="2">
    <location>
        <begin position="21"/>
        <end position="153"/>
    </location>
</feature>
<protein>
    <submittedName>
        <fullName evidence="3">MarR family winged helix-turn-helix transcriptional regulator</fullName>
    </submittedName>
</protein>
<keyword evidence="4" id="KW-1185">Reference proteome</keyword>
<dbReference type="InterPro" id="IPR036390">
    <property type="entry name" value="WH_DNA-bd_sf"/>
</dbReference>
<dbReference type="SUPFAM" id="SSF46785">
    <property type="entry name" value="Winged helix' DNA-binding domain"/>
    <property type="match status" value="1"/>
</dbReference>
<evidence type="ECO:0000313" key="4">
    <source>
        <dbReference type="Proteomes" id="UP001597063"/>
    </source>
</evidence>
<comment type="caution">
    <text evidence="3">The sequence shown here is derived from an EMBL/GenBank/DDBJ whole genome shotgun (WGS) entry which is preliminary data.</text>
</comment>
<name>A0ABW2XYS1_9ACTN</name>
<evidence type="ECO:0000313" key="3">
    <source>
        <dbReference type="EMBL" id="MFD0691471.1"/>
    </source>
</evidence>
<dbReference type="EMBL" id="JBHTGP010000031">
    <property type="protein sequence ID" value="MFD0691471.1"/>
    <property type="molecule type" value="Genomic_DNA"/>
</dbReference>
<dbReference type="InterPro" id="IPR000835">
    <property type="entry name" value="HTH_MarR-typ"/>
</dbReference>
<dbReference type="InterPro" id="IPR039422">
    <property type="entry name" value="MarR/SlyA-like"/>
</dbReference>
<evidence type="ECO:0000256" key="1">
    <source>
        <dbReference type="SAM" id="MobiDB-lite"/>
    </source>
</evidence>
<dbReference type="RefSeq" id="WP_207399502.1">
    <property type="nucleotide sequence ID" value="NZ_CAACUY010000009.1"/>
</dbReference>
<dbReference type="Proteomes" id="UP001597063">
    <property type="component" value="Unassembled WGS sequence"/>
</dbReference>
<dbReference type="PANTHER" id="PTHR33164">
    <property type="entry name" value="TRANSCRIPTIONAL REGULATOR, MARR FAMILY"/>
    <property type="match status" value="1"/>
</dbReference>
<sequence>MTDAEGAAAPPGSQRRSEPLSGTLTFQLMTLGAVAADRFAAALAPLDLKPRHAALMAVVGRGLAASQLEVAAHLGVVPSLVVALADHLVRLGAVERIRDPRDRRRQVLLLTQHGHRLLERCAAAARSVDEELAARLPASERAAFTRSLGALANGAGFPT</sequence>
<proteinExistence type="predicted"/>
<dbReference type="Pfam" id="PF12802">
    <property type="entry name" value="MarR_2"/>
    <property type="match status" value="1"/>
</dbReference>
<dbReference type="PROSITE" id="PS50995">
    <property type="entry name" value="HTH_MARR_2"/>
    <property type="match status" value="1"/>
</dbReference>
<feature type="region of interest" description="Disordered" evidence="1">
    <location>
        <begin position="1"/>
        <end position="20"/>
    </location>
</feature>
<dbReference type="InterPro" id="IPR036388">
    <property type="entry name" value="WH-like_DNA-bd_sf"/>
</dbReference>
<dbReference type="SMART" id="SM00347">
    <property type="entry name" value="HTH_MARR"/>
    <property type="match status" value="1"/>
</dbReference>
<reference evidence="4" key="1">
    <citation type="journal article" date="2019" name="Int. J. Syst. Evol. Microbiol.">
        <title>The Global Catalogue of Microorganisms (GCM) 10K type strain sequencing project: providing services to taxonomists for standard genome sequencing and annotation.</title>
        <authorList>
            <consortium name="The Broad Institute Genomics Platform"/>
            <consortium name="The Broad Institute Genome Sequencing Center for Infectious Disease"/>
            <person name="Wu L."/>
            <person name="Ma J."/>
        </authorList>
    </citation>
    <scope>NUCLEOTIDE SEQUENCE [LARGE SCALE GENOMIC DNA]</scope>
    <source>
        <strain evidence="4">JCM 9371</strain>
    </source>
</reference>
<gene>
    <name evidence="3" type="ORF">ACFQZM_43765</name>
</gene>
<organism evidence="3 4">
    <name type="scientific">Actinomadura fibrosa</name>
    <dbReference type="NCBI Taxonomy" id="111802"/>
    <lineage>
        <taxon>Bacteria</taxon>
        <taxon>Bacillati</taxon>
        <taxon>Actinomycetota</taxon>
        <taxon>Actinomycetes</taxon>
        <taxon>Streptosporangiales</taxon>
        <taxon>Thermomonosporaceae</taxon>
        <taxon>Actinomadura</taxon>
    </lineage>
</organism>